<dbReference type="Proteomes" id="UP000735302">
    <property type="component" value="Unassembled WGS sequence"/>
</dbReference>
<dbReference type="EMBL" id="BLXT01002320">
    <property type="protein sequence ID" value="GFN93221.1"/>
    <property type="molecule type" value="Genomic_DNA"/>
</dbReference>
<evidence type="ECO:0000313" key="1">
    <source>
        <dbReference type="EMBL" id="GFN93221.1"/>
    </source>
</evidence>
<proteinExistence type="predicted"/>
<evidence type="ECO:0000313" key="2">
    <source>
        <dbReference type="Proteomes" id="UP000735302"/>
    </source>
</evidence>
<gene>
    <name evidence="1" type="ORF">PoB_001972700</name>
</gene>
<accession>A0AAV3ZFF6</accession>
<keyword evidence="2" id="KW-1185">Reference proteome</keyword>
<name>A0AAV3ZFF6_9GAST</name>
<sequence length="74" mass="8149">MDSVAPLHELLEAALVTRSSAPEPGPAPTAWLAETGPLDTLYRLHLDNLTSLELAEWRSKQDSINRCAQKNQLP</sequence>
<protein>
    <submittedName>
        <fullName evidence="1">Uncharacterized protein</fullName>
    </submittedName>
</protein>
<organism evidence="1 2">
    <name type="scientific">Plakobranchus ocellatus</name>
    <dbReference type="NCBI Taxonomy" id="259542"/>
    <lineage>
        <taxon>Eukaryota</taxon>
        <taxon>Metazoa</taxon>
        <taxon>Spiralia</taxon>
        <taxon>Lophotrochozoa</taxon>
        <taxon>Mollusca</taxon>
        <taxon>Gastropoda</taxon>
        <taxon>Heterobranchia</taxon>
        <taxon>Euthyneura</taxon>
        <taxon>Panpulmonata</taxon>
        <taxon>Sacoglossa</taxon>
        <taxon>Placobranchoidea</taxon>
        <taxon>Plakobranchidae</taxon>
        <taxon>Plakobranchus</taxon>
    </lineage>
</organism>
<dbReference type="AlphaFoldDB" id="A0AAV3ZFF6"/>
<reference evidence="1 2" key="1">
    <citation type="journal article" date="2021" name="Elife">
        <title>Chloroplast acquisition without the gene transfer in kleptoplastic sea slugs, Plakobranchus ocellatus.</title>
        <authorList>
            <person name="Maeda T."/>
            <person name="Takahashi S."/>
            <person name="Yoshida T."/>
            <person name="Shimamura S."/>
            <person name="Takaki Y."/>
            <person name="Nagai Y."/>
            <person name="Toyoda A."/>
            <person name="Suzuki Y."/>
            <person name="Arimoto A."/>
            <person name="Ishii H."/>
            <person name="Satoh N."/>
            <person name="Nishiyama T."/>
            <person name="Hasebe M."/>
            <person name="Maruyama T."/>
            <person name="Minagawa J."/>
            <person name="Obokata J."/>
            <person name="Shigenobu S."/>
        </authorList>
    </citation>
    <scope>NUCLEOTIDE SEQUENCE [LARGE SCALE GENOMIC DNA]</scope>
</reference>
<feature type="non-terminal residue" evidence="1">
    <location>
        <position position="74"/>
    </location>
</feature>
<comment type="caution">
    <text evidence="1">The sequence shown here is derived from an EMBL/GenBank/DDBJ whole genome shotgun (WGS) entry which is preliminary data.</text>
</comment>